<dbReference type="Proteomes" id="UP000747542">
    <property type="component" value="Unassembled WGS sequence"/>
</dbReference>
<dbReference type="EMBL" id="JAHLQT010000697">
    <property type="protein sequence ID" value="KAG7178021.1"/>
    <property type="molecule type" value="Genomic_DNA"/>
</dbReference>
<proteinExistence type="predicted"/>
<evidence type="ECO:0000313" key="3">
    <source>
        <dbReference type="Proteomes" id="UP000747542"/>
    </source>
</evidence>
<feature type="region of interest" description="Disordered" evidence="1">
    <location>
        <begin position="1"/>
        <end position="22"/>
    </location>
</feature>
<comment type="caution">
    <text evidence="2">The sequence shown here is derived from an EMBL/GenBank/DDBJ whole genome shotgun (WGS) entry which is preliminary data.</text>
</comment>
<keyword evidence="3" id="KW-1185">Reference proteome</keyword>
<evidence type="ECO:0000313" key="2">
    <source>
        <dbReference type="EMBL" id="KAG7178021.1"/>
    </source>
</evidence>
<dbReference type="AlphaFoldDB" id="A0A8J5TLU9"/>
<protein>
    <submittedName>
        <fullName evidence="2">Uncharacterized protein</fullName>
    </submittedName>
</protein>
<reference evidence="2" key="1">
    <citation type="journal article" date="2021" name="Sci. Adv.">
        <title>The American lobster genome reveals insights on longevity, neural, and immune adaptations.</title>
        <authorList>
            <person name="Polinski J.M."/>
            <person name="Zimin A.V."/>
            <person name="Clark K.F."/>
            <person name="Kohn A.B."/>
            <person name="Sadowski N."/>
            <person name="Timp W."/>
            <person name="Ptitsyn A."/>
            <person name="Khanna P."/>
            <person name="Romanova D.Y."/>
            <person name="Williams P."/>
            <person name="Greenwood S.J."/>
            <person name="Moroz L.L."/>
            <person name="Walt D.R."/>
            <person name="Bodnar A.G."/>
        </authorList>
    </citation>
    <scope>NUCLEOTIDE SEQUENCE</scope>
    <source>
        <strain evidence="2">GMGI-L3</strain>
    </source>
</reference>
<organism evidence="2 3">
    <name type="scientific">Homarus americanus</name>
    <name type="common">American lobster</name>
    <dbReference type="NCBI Taxonomy" id="6706"/>
    <lineage>
        <taxon>Eukaryota</taxon>
        <taxon>Metazoa</taxon>
        <taxon>Ecdysozoa</taxon>
        <taxon>Arthropoda</taxon>
        <taxon>Crustacea</taxon>
        <taxon>Multicrustacea</taxon>
        <taxon>Malacostraca</taxon>
        <taxon>Eumalacostraca</taxon>
        <taxon>Eucarida</taxon>
        <taxon>Decapoda</taxon>
        <taxon>Pleocyemata</taxon>
        <taxon>Astacidea</taxon>
        <taxon>Nephropoidea</taxon>
        <taxon>Nephropidae</taxon>
        <taxon>Homarus</taxon>
    </lineage>
</organism>
<evidence type="ECO:0000256" key="1">
    <source>
        <dbReference type="SAM" id="MobiDB-lite"/>
    </source>
</evidence>
<name>A0A8J5TLU9_HOMAM</name>
<gene>
    <name evidence="2" type="ORF">Hamer_G003772</name>
</gene>
<sequence>MEQEPPAAGFGGQAPDHNKSWEEKDVLFSSESNFPLIIAGDLMRTFWSVYLARGRSSFQEPTLRSVGLEAQSVKQQ</sequence>
<accession>A0A8J5TLU9</accession>